<dbReference type="AlphaFoldDB" id="A0ABD3X1F4"/>
<reference evidence="4 5" key="1">
    <citation type="submission" date="2024-11" db="EMBL/GenBank/DDBJ databases">
        <title>Chromosome-level genome assembly of the freshwater bivalve Anodonta woodiana.</title>
        <authorList>
            <person name="Chen X."/>
        </authorList>
    </citation>
    <scope>NUCLEOTIDE SEQUENCE [LARGE SCALE GENOMIC DNA]</scope>
    <source>
        <strain evidence="4">MN2024</strain>
        <tissue evidence="4">Gills</tissue>
    </source>
</reference>
<comment type="caution">
    <text evidence="4">The sequence shown here is derived from an EMBL/GenBank/DDBJ whole genome shotgun (WGS) entry which is preliminary data.</text>
</comment>
<evidence type="ECO:0000313" key="4">
    <source>
        <dbReference type="EMBL" id="KAL3880025.1"/>
    </source>
</evidence>
<dbReference type="InterPro" id="IPR018378">
    <property type="entry name" value="C-type_lectin_CS"/>
</dbReference>
<dbReference type="EMBL" id="JBJQND010000004">
    <property type="protein sequence ID" value="KAL3880025.1"/>
    <property type="molecule type" value="Genomic_DNA"/>
</dbReference>
<dbReference type="Pfam" id="PF00059">
    <property type="entry name" value="Lectin_C"/>
    <property type="match status" value="1"/>
</dbReference>
<dbReference type="PROSITE" id="PS50041">
    <property type="entry name" value="C_TYPE_LECTIN_2"/>
    <property type="match status" value="1"/>
</dbReference>
<dbReference type="Proteomes" id="UP001634394">
    <property type="component" value="Unassembled WGS sequence"/>
</dbReference>
<dbReference type="SUPFAM" id="SSF56436">
    <property type="entry name" value="C-type lectin-like"/>
    <property type="match status" value="1"/>
</dbReference>
<dbReference type="PROSITE" id="PS00615">
    <property type="entry name" value="C_TYPE_LECTIN_1"/>
    <property type="match status" value="1"/>
</dbReference>
<evidence type="ECO:0000313" key="5">
    <source>
        <dbReference type="Proteomes" id="UP001634394"/>
    </source>
</evidence>
<feature type="signal peptide" evidence="2">
    <location>
        <begin position="1"/>
        <end position="22"/>
    </location>
</feature>
<evidence type="ECO:0000259" key="3">
    <source>
        <dbReference type="PROSITE" id="PS50041"/>
    </source>
</evidence>
<feature type="domain" description="C-type lectin" evidence="3">
    <location>
        <begin position="107"/>
        <end position="225"/>
    </location>
</feature>
<gene>
    <name evidence="4" type="ORF">ACJMK2_032297</name>
</gene>
<evidence type="ECO:0000256" key="2">
    <source>
        <dbReference type="SAM" id="SignalP"/>
    </source>
</evidence>
<keyword evidence="1" id="KW-1015">Disulfide bond</keyword>
<dbReference type="InterPro" id="IPR016186">
    <property type="entry name" value="C-type_lectin-like/link_sf"/>
</dbReference>
<dbReference type="CDD" id="cd00037">
    <property type="entry name" value="CLECT"/>
    <property type="match status" value="1"/>
</dbReference>
<evidence type="ECO:0000256" key="1">
    <source>
        <dbReference type="ARBA" id="ARBA00023157"/>
    </source>
</evidence>
<proteinExistence type="predicted"/>
<accession>A0ABD3X1F4</accession>
<feature type="chain" id="PRO_5044862869" description="C-type lectin domain-containing protein" evidence="2">
    <location>
        <begin position="23"/>
        <end position="228"/>
    </location>
</feature>
<organism evidence="4 5">
    <name type="scientific">Sinanodonta woodiana</name>
    <name type="common">Chinese pond mussel</name>
    <name type="synonym">Anodonta woodiana</name>
    <dbReference type="NCBI Taxonomy" id="1069815"/>
    <lineage>
        <taxon>Eukaryota</taxon>
        <taxon>Metazoa</taxon>
        <taxon>Spiralia</taxon>
        <taxon>Lophotrochozoa</taxon>
        <taxon>Mollusca</taxon>
        <taxon>Bivalvia</taxon>
        <taxon>Autobranchia</taxon>
        <taxon>Heteroconchia</taxon>
        <taxon>Palaeoheterodonta</taxon>
        <taxon>Unionida</taxon>
        <taxon>Unionoidea</taxon>
        <taxon>Unionidae</taxon>
        <taxon>Unioninae</taxon>
        <taxon>Sinanodonta</taxon>
    </lineage>
</organism>
<keyword evidence="2" id="KW-0732">Signal</keyword>
<keyword evidence="5" id="KW-1185">Reference proteome</keyword>
<dbReference type="Gene3D" id="3.10.100.10">
    <property type="entry name" value="Mannose-Binding Protein A, subunit A"/>
    <property type="match status" value="1"/>
</dbReference>
<dbReference type="InterPro" id="IPR016187">
    <property type="entry name" value="CTDL_fold"/>
</dbReference>
<dbReference type="InterPro" id="IPR050111">
    <property type="entry name" value="C-type_lectin/snaclec_domain"/>
</dbReference>
<dbReference type="PANTHER" id="PTHR22803">
    <property type="entry name" value="MANNOSE, PHOSPHOLIPASE, LECTIN RECEPTOR RELATED"/>
    <property type="match status" value="1"/>
</dbReference>
<sequence length="228" mass="26037">MIITISLLILLTPLKWVANAVSDVPNDRSVDMFFGDSFCQNIIQQDLTNAVKSVCAATSKGAVTSSETYRAMATRVEAVERKLDVALSKVSNISVNPCRFGYDYYKADNFCYRYHRECKNWTDARQVCQKHGGDLIMLKENNFNFFKDLARLKANECSHVWVGTTDINTPSVWKWLNGDSIPAVFWAPTQPDFQQSKEHCGDLQKFYDYGLNDEDCSNKMNFICQIVY</sequence>
<dbReference type="SMART" id="SM00034">
    <property type="entry name" value="CLECT"/>
    <property type="match status" value="1"/>
</dbReference>
<name>A0ABD3X1F4_SINWO</name>
<dbReference type="InterPro" id="IPR001304">
    <property type="entry name" value="C-type_lectin-like"/>
</dbReference>
<protein>
    <recommendedName>
        <fullName evidence="3">C-type lectin domain-containing protein</fullName>
    </recommendedName>
</protein>